<keyword evidence="1" id="KW-1133">Transmembrane helix</keyword>
<keyword evidence="4" id="KW-1185">Reference proteome</keyword>
<dbReference type="Pfam" id="PF06724">
    <property type="entry name" value="DUF1206"/>
    <property type="match status" value="3"/>
</dbReference>
<feature type="domain" description="DUF1206" evidence="2">
    <location>
        <begin position="114"/>
        <end position="179"/>
    </location>
</feature>
<evidence type="ECO:0000256" key="1">
    <source>
        <dbReference type="SAM" id="Phobius"/>
    </source>
</evidence>
<gene>
    <name evidence="3" type="ORF">BJ987_006586</name>
</gene>
<feature type="transmembrane region" description="Helical" evidence="1">
    <location>
        <begin position="67"/>
        <end position="89"/>
    </location>
</feature>
<evidence type="ECO:0000259" key="2">
    <source>
        <dbReference type="Pfam" id="PF06724"/>
    </source>
</evidence>
<dbReference type="InterPro" id="IPR009597">
    <property type="entry name" value="DUF1206"/>
</dbReference>
<keyword evidence="1" id="KW-0812">Transmembrane</keyword>
<feature type="domain" description="DUF1206" evidence="2">
    <location>
        <begin position="26"/>
        <end position="93"/>
    </location>
</feature>
<feature type="transmembrane region" description="Helical" evidence="1">
    <location>
        <begin position="114"/>
        <end position="135"/>
    </location>
</feature>
<feature type="transmembrane region" description="Helical" evidence="1">
    <location>
        <begin position="26"/>
        <end position="47"/>
    </location>
</feature>
<organism evidence="3 4">
    <name type="scientific">Nocardia goodfellowii</name>
    <dbReference type="NCBI Taxonomy" id="882446"/>
    <lineage>
        <taxon>Bacteria</taxon>
        <taxon>Bacillati</taxon>
        <taxon>Actinomycetota</taxon>
        <taxon>Actinomycetes</taxon>
        <taxon>Mycobacteriales</taxon>
        <taxon>Nocardiaceae</taxon>
        <taxon>Nocardia</taxon>
    </lineage>
</organism>
<keyword evidence="1" id="KW-0472">Membrane</keyword>
<dbReference type="RefSeq" id="WP_209896907.1">
    <property type="nucleotide sequence ID" value="NZ_JAGGMR010000001.1"/>
</dbReference>
<dbReference type="Proteomes" id="UP001519325">
    <property type="component" value="Unassembled WGS sequence"/>
</dbReference>
<reference evidence="3 4" key="1">
    <citation type="submission" date="2021-03" db="EMBL/GenBank/DDBJ databases">
        <title>Sequencing the genomes of 1000 actinobacteria strains.</title>
        <authorList>
            <person name="Klenk H.-P."/>
        </authorList>
    </citation>
    <scope>NUCLEOTIDE SEQUENCE [LARGE SCALE GENOMIC DNA]</scope>
    <source>
        <strain evidence="3 4">DSM 45516</strain>
    </source>
</reference>
<comment type="caution">
    <text evidence="3">The sequence shown here is derived from an EMBL/GenBank/DDBJ whole genome shotgun (WGS) entry which is preliminary data.</text>
</comment>
<sequence length="272" mass="28795">MSTMAGKNSQAERIAQHPTFERFARAGYVMTGVVHLIIGYIALRLAFGEGGGTADQSGAMAEVAAQPGGVFVLWVAVIAFVLLALWRLAEAFFGSASKPDHADKKHEAFRRGKAFALTIVYLAFAFTALSFARGAGKSSSSESRSWSARLMESTGGKVLLVLIALVIIGVGGYHLYKGASKKFLKDLQGGVSQLVRRMGMTAYIVKGLAIAAIGVLLIVATFHSKPDEVSGLDGALKTLGAQPYGVILLVVAALGIIVYGLYSFVMARFAKM</sequence>
<feature type="transmembrane region" description="Helical" evidence="1">
    <location>
        <begin position="203"/>
        <end position="224"/>
    </location>
</feature>
<proteinExistence type="predicted"/>
<dbReference type="EMBL" id="JAGGMR010000001">
    <property type="protein sequence ID" value="MBP2193685.1"/>
    <property type="molecule type" value="Genomic_DNA"/>
</dbReference>
<evidence type="ECO:0000313" key="4">
    <source>
        <dbReference type="Proteomes" id="UP001519325"/>
    </source>
</evidence>
<feature type="domain" description="DUF1206" evidence="2">
    <location>
        <begin position="203"/>
        <end position="269"/>
    </location>
</feature>
<name>A0ABS4QR91_9NOCA</name>
<feature type="transmembrane region" description="Helical" evidence="1">
    <location>
        <begin position="155"/>
        <end position="176"/>
    </location>
</feature>
<feature type="transmembrane region" description="Helical" evidence="1">
    <location>
        <begin position="244"/>
        <end position="265"/>
    </location>
</feature>
<evidence type="ECO:0000313" key="3">
    <source>
        <dbReference type="EMBL" id="MBP2193685.1"/>
    </source>
</evidence>
<accession>A0ABS4QR91</accession>
<protein>
    <recommendedName>
        <fullName evidence="2">DUF1206 domain-containing protein</fullName>
    </recommendedName>
</protein>